<reference evidence="2" key="1">
    <citation type="journal article" date="2019" name="Plant Biotechnol. J.">
        <title>Genome sequencing of the Australian wild diploid species Gossypium australe highlights disease resistance and delayed gland morphogenesis.</title>
        <authorList>
            <person name="Cai Y."/>
            <person name="Cai X."/>
            <person name="Wang Q."/>
            <person name="Wang P."/>
            <person name="Zhang Y."/>
            <person name="Cai C."/>
            <person name="Xu Y."/>
            <person name="Wang K."/>
            <person name="Zhou Z."/>
            <person name="Wang C."/>
            <person name="Geng S."/>
            <person name="Li B."/>
            <person name="Dong Q."/>
            <person name="Hou Y."/>
            <person name="Wang H."/>
            <person name="Ai P."/>
            <person name="Liu Z."/>
            <person name="Yi F."/>
            <person name="Sun M."/>
            <person name="An G."/>
            <person name="Cheng J."/>
            <person name="Zhang Y."/>
            <person name="Shi Q."/>
            <person name="Xie Y."/>
            <person name="Shi X."/>
            <person name="Chang Y."/>
            <person name="Huang F."/>
            <person name="Chen Y."/>
            <person name="Hong S."/>
            <person name="Mi L."/>
            <person name="Sun Q."/>
            <person name="Zhang L."/>
            <person name="Zhou B."/>
            <person name="Peng R."/>
            <person name="Zhang X."/>
            <person name="Liu F."/>
        </authorList>
    </citation>
    <scope>NUCLEOTIDE SEQUENCE [LARGE SCALE GENOMIC DNA]</scope>
    <source>
        <strain evidence="2">cv. PA1801</strain>
    </source>
</reference>
<comment type="caution">
    <text evidence="1">The sequence shown here is derived from an EMBL/GenBank/DDBJ whole genome shotgun (WGS) entry which is preliminary data.</text>
</comment>
<organism evidence="1 2">
    <name type="scientific">Gossypium australe</name>
    <dbReference type="NCBI Taxonomy" id="47621"/>
    <lineage>
        <taxon>Eukaryota</taxon>
        <taxon>Viridiplantae</taxon>
        <taxon>Streptophyta</taxon>
        <taxon>Embryophyta</taxon>
        <taxon>Tracheophyta</taxon>
        <taxon>Spermatophyta</taxon>
        <taxon>Magnoliopsida</taxon>
        <taxon>eudicotyledons</taxon>
        <taxon>Gunneridae</taxon>
        <taxon>Pentapetalae</taxon>
        <taxon>rosids</taxon>
        <taxon>malvids</taxon>
        <taxon>Malvales</taxon>
        <taxon>Malvaceae</taxon>
        <taxon>Malvoideae</taxon>
        <taxon>Gossypium</taxon>
    </lineage>
</organism>
<dbReference type="AlphaFoldDB" id="A0A5B6VJK4"/>
<dbReference type="PANTHER" id="PTHR48475:SF2">
    <property type="entry name" value="RIBONUCLEASE H"/>
    <property type="match status" value="1"/>
</dbReference>
<gene>
    <name evidence="1" type="ORF">EPI10_015245</name>
</gene>
<dbReference type="InterPro" id="IPR036397">
    <property type="entry name" value="RNaseH_sf"/>
</dbReference>
<evidence type="ECO:0000313" key="2">
    <source>
        <dbReference type="Proteomes" id="UP000325315"/>
    </source>
</evidence>
<dbReference type="PANTHER" id="PTHR48475">
    <property type="entry name" value="RIBONUCLEASE H"/>
    <property type="match status" value="1"/>
</dbReference>
<keyword evidence="2" id="KW-1185">Reference proteome</keyword>
<dbReference type="SUPFAM" id="SSF53098">
    <property type="entry name" value="Ribonuclease H-like"/>
    <property type="match status" value="1"/>
</dbReference>
<evidence type="ECO:0000313" key="1">
    <source>
        <dbReference type="EMBL" id="KAA3469459.1"/>
    </source>
</evidence>
<dbReference type="Gene3D" id="3.30.420.10">
    <property type="entry name" value="Ribonuclease H-like superfamily/Ribonuclease H"/>
    <property type="match status" value="1"/>
</dbReference>
<protein>
    <submittedName>
        <fullName evidence="1">Rve domain-containing protein</fullName>
    </submittedName>
</protein>
<sequence>MESFIWKSIVCRFGVPHLIITGNDTVSGKIVLAQSFIKTPQTNGQTETMNKKILIALKKKVVEAKSVWLNKLPGILWALRTSHHTAIGETIVSLVYGAEAVIPAEIGMRSHRTTHFNEDVNREAIRLNIDLINEFREVAEIKNATCA</sequence>
<proteinExistence type="predicted"/>
<dbReference type="EMBL" id="SMMG02000006">
    <property type="protein sequence ID" value="KAA3469459.1"/>
    <property type="molecule type" value="Genomic_DNA"/>
</dbReference>
<dbReference type="OrthoDB" id="1739513at2759"/>
<name>A0A5B6VJK4_9ROSI</name>
<dbReference type="Proteomes" id="UP000325315">
    <property type="component" value="Unassembled WGS sequence"/>
</dbReference>
<dbReference type="GO" id="GO:0003676">
    <property type="term" value="F:nucleic acid binding"/>
    <property type="evidence" value="ECO:0007669"/>
    <property type="project" value="InterPro"/>
</dbReference>
<accession>A0A5B6VJK4</accession>
<dbReference type="InterPro" id="IPR012337">
    <property type="entry name" value="RNaseH-like_sf"/>
</dbReference>